<proteinExistence type="predicted"/>
<evidence type="ECO:0000313" key="2">
    <source>
        <dbReference type="EMBL" id="VDP02556.1"/>
    </source>
</evidence>
<feature type="region of interest" description="Disordered" evidence="1">
    <location>
        <begin position="27"/>
        <end position="68"/>
    </location>
</feature>
<name>A0A183G268_HELPZ</name>
<dbReference type="WBParaSite" id="HPBE_0001536501-mRNA-1">
    <property type="protein sequence ID" value="HPBE_0001536501-mRNA-1"/>
    <property type="gene ID" value="HPBE_0001536501"/>
</dbReference>
<feature type="compositionally biased region" description="Basic and acidic residues" evidence="1">
    <location>
        <begin position="27"/>
        <end position="39"/>
    </location>
</feature>
<evidence type="ECO:0000313" key="4">
    <source>
        <dbReference type="WBParaSite" id="HPBE_0001536501-mRNA-1"/>
    </source>
</evidence>
<sequence>MTRSVAGSSREPTPAGWIASLAVNAGRRCEPTEASRDSSRLSSPESSRGSVNKESPSTCSDPSIRLKA</sequence>
<dbReference type="AlphaFoldDB" id="A0A183G268"/>
<evidence type="ECO:0000256" key="1">
    <source>
        <dbReference type="SAM" id="MobiDB-lite"/>
    </source>
</evidence>
<dbReference type="EMBL" id="UZAH01028819">
    <property type="protein sequence ID" value="VDP02556.1"/>
    <property type="molecule type" value="Genomic_DNA"/>
</dbReference>
<feature type="compositionally biased region" description="Polar residues" evidence="1">
    <location>
        <begin position="52"/>
        <end position="61"/>
    </location>
</feature>
<organism evidence="3 4">
    <name type="scientific">Heligmosomoides polygyrus</name>
    <name type="common">Parasitic roundworm</name>
    <dbReference type="NCBI Taxonomy" id="6339"/>
    <lineage>
        <taxon>Eukaryota</taxon>
        <taxon>Metazoa</taxon>
        <taxon>Ecdysozoa</taxon>
        <taxon>Nematoda</taxon>
        <taxon>Chromadorea</taxon>
        <taxon>Rhabditida</taxon>
        <taxon>Rhabditina</taxon>
        <taxon>Rhabditomorpha</taxon>
        <taxon>Strongyloidea</taxon>
        <taxon>Heligmosomidae</taxon>
        <taxon>Heligmosomoides</taxon>
    </lineage>
</organism>
<accession>A0A183G268</accession>
<reference evidence="4" key="2">
    <citation type="submission" date="2019-09" db="UniProtKB">
        <authorList>
            <consortium name="WormBaseParasite"/>
        </authorList>
    </citation>
    <scope>IDENTIFICATION</scope>
</reference>
<reference evidence="2 3" key="1">
    <citation type="submission" date="2018-11" db="EMBL/GenBank/DDBJ databases">
        <authorList>
            <consortium name="Pathogen Informatics"/>
        </authorList>
    </citation>
    <scope>NUCLEOTIDE SEQUENCE [LARGE SCALE GENOMIC DNA]</scope>
</reference>
<evidence type="ECO:0000313" key="3">
    <source>
        <dbReference type="Proteomes" id="UP000050761"/>
    </source>
</evidence>
<feature type="compositionally biased region" description="Low complexity" evidence="1">
    <location>
        <begin position="40"/>
        <end position="50"/>
    </location>
</feature>
<accession>A0A3P8E5Z6</accession>
<gene>
    <name evidence="2" type="ORF">HPBE_LOCUS15364</name>
</gene>
<dbReference type="Proteomes" id="UP000050761">
    <property type="component" value="Unassembled WGS sequence"/>
</dbReference>
<protein>
    <submittedName>
        <fullName evidence="2 4">Uncharacterized protein</fullName>
    </submittedName>
</protein>
<keyword evidence="3" id="KW-1185">Reference proteome</keyword>